<feature type="domain" description="N-acetyltransferase" evidence="1">
    <location>
        <begin position="9"/>
        <end position="168"/>
    </location>
</feature>
<evidence type="ECO:0000259" key="1">
    <source>
        <dbReference type="PROSITE" id="PS51186"/>
    </source>
</evidence>
<evidence type="ECO:0000313" key="3">
    <source>
        <dbReference type="Proteomes" id="UP000586305"/>
    </source>
</evidence>
<comment type="caution">
    <text evidence="2">The sequence shown here is derived from an EMBL/GenBank/DDBJ whole genome shotgun (WGS) entry which is preliminary data.</text>
</comment>
<dbReference type="SUPFAM" id="SSF55729">
    <property type="entry name" value="Acyl-CoA N-acyltransferases (Nat)"/>
    <property type="match status" value="1"/>
</dbReference>
<proteinExistence type="predicted"/>
<dbReference type="Gene3D" id="3.40.630.30">
    <property type="match status" value="1"/>
</dbReference>
<reference evidence="2 3" key="1">
    <citation type="submission" date="2020-04" db="EMBL/GenBank/DDBJ databases">
        <title>Pseudoalteromonas caenipelagi sp. nov., isolated from a tidal flat.</title>
        <authorList>
            <person name="Park S."/>
            <person name="Yoon J.-H."/>
        </authorList>
    </citation>
    <scope>NUCLEOTIDE SEQUENCE [LARGE SCALE GENOMIC DNA]</scope>
    <source>
        <strain evidence="2 3">JBTF-M23</strain>
    </source>
</reference>
<gene>
    <name evidence="2" type="ORF">HG263_06250</name>
</gene>
<dbReference type="GO" id="GO:0016747">
    <property type="term" value="F:acyltransferase activity, transferring groups other than amino-acyl groups"/>
    <property type="evidence" value="ECO:0007669"/>
    <property type="project" value="InterPro"/>
</dbReference>
<dbReference type="AlphaFoldDB" id="A0A849VEK9"/>
<dbReference type="InterPro" id="IPR000182">
    <property type="entry name" value="GNAT_dom"/>
</dbReference>
<sequence length="168" mass="18872">MSILTTPRLYIRKATLNDSDFIFTLLNQRSFIDNIADKQIRSMEDACNYIKGAFFDAYELGEKAPYIVTLKDGTAIGIAGFYQRPIFNVPDIGYAFLDEFTGQGYAREAISSLLNFAKDKLELSSILAITSPDNQPSIKLLNAVGLMYQSKVVLDPSLKESNLYRLDF</sequence>
<keyword evidence="3" id="KW-1185">Reference proteome</keyword>
<protein>
    <submittedName>
        <fullName evidence="2">GNAT family N-acetyltransferase</fullName>
    </submittedName>
</protein>
<dbReference type="PROSITE" id="PS51186">
    <property type="entry name" value="GNAT"/>
    <property type="match status" value="1"/>
</dbReference>
<dbReference type="PANTHER" id="PTHR43792">
    <property type="entry name" value="GNAT FAMILY, PUTATIVE (AFU_ORTHOLOGUE AFUA_3G00765)-RELATED-RELATED"/>
    <property type="match status" value="1"/>
</dbReference>
<dbReference type="RefSeq" id="WP_171625216.1">
    <property type="nucleotide sequence ID" value="NZ_JABBPG010000002.1"/>
</dbReference>
<dbReference type="InterPro" id="IPR051531">
    <property type="entry name" value="N-acetyltransferase"/>
</dbReference>
<dbReference type="Pfam" id="PF13302">
    <property type="entry name" value="Acetyltransf_3"/>
    <property type="match status" value="1"/>
</dbReference>
<dbReference type="EMBL" id="JABBPG010000002">
    <property type="protein sequence ID" value="NOU50141.1"/>
    <property type="molecule type" value="Genomic_DNA"/>
</dbReference>
<keyword evidence="2" id="KW-0808">Transferase</keyword>
<dbReference type="Proteomes" id="UP000586305">
    <property type="component" value="Unassembled WGS sequence"/>
</dbReference>
<dbReference type="PANTHER" id="PTHR43792:SF1">
    <property type="entry name" value="N-ACETYLTRANSFERASE DOMAIN-CONTAINING PROTEIN"/>
    <property type="match status" value="1"/>
</dbReference>
<accession>A0A849VEK9</accession>
<evidence type="ECO:0000313" key="2">
    <source>
        <dbReference type="EMBL" id="NOU50141.1"/>
    </source>
</evidence>
<name>A0A849VEK9_9GAMM</name>
<dbReference type="InterPro" id="IPR016181">
    <property type="entry name" value="Acyl_CoA_acyltransferase"/>
</dbReference>
<organism evidence="2 3">
    <name type="scientific">Pseudoalteromonas caenipelagi</name>
    <dbReference type="NCBI Taxonomy" id="2726988"/>
    <lineage>
        <taxon>Bacteria</taxon>
        <taxon>Pseudomonadati</taxon>
        <taxon>Pseudomonadota</taxon>
        <taxon>Gammaproteobacteria</taxon>
        <taxon>Alteromonadales</taxon>
        <taxon>Pseudoalteromonadaceae</taxon>
        <taxon>Pseudoalteromonas</taxon>
    </lineage>
</organism>